<keyword evidence="9" id="KW-0472">Membrane</keyword>
<keyword evidence="3" id="KW-0813">Transport</keyword>
<comment type="similarity">
    <text evidence="2">Belongs to the GSP L family.</text>
</comment>
<feature type="domain" description="GspL periplasmic" evidence="10">
    <location>
        <begin position="154"/>
        <end position="262"/>
    </location>
</feature>
<evidence type="ECO:0000256" key="7">
    <source>
        <dbReference type="ARBA" id="ARBA00022927"/>
    </source>
</evidence>
<dbReference type="Pfam" id="PF12693">
    <property type="entry name" value="GspL_C"/>
    <property type="match status" value="1"/>
</dbReference>
<dbReference type="RefSeq" id="WP_217838971.1">
    <property type="nucleotide sequence ID" value="NZ_CP077076.1"/>
</dbReference>
<dbReference type="InterPro" id="IPR007812">
    <property type="entry name" value="T2SS_protein-GspL"/>
</dbReference>
<dbReference type="InterPro" id="IPR025691">
    <property type="entry name" value="GspL_pp_dom"/>
</dbReference>
<dbReference type="Proteomes" id="UP001046350">
    <property type="component" value="Chromosome"/>
</dbReference>
<protein>
    <submittedName>
        <fullName evidence="11">Type II secretion system protein GspL</fullName>
    </submittedName>
</protein>
<evidence type="ECO:0000256" key="8">
    <source>
        <dbReference type="ARBA" id="ARBA00022989"/>
    </source>
</evidence>
<proteinExistence type="inferred from homology"/>
<name>A0ABX8N0I1_9PSED</name>
<keyword evidence="5" id="KW-0997">Cell inner membrane</keyword>
<evidence type="ECO:0000256" key="5">
    <source>
        <dbReference type="ARBA" id="ARBA00022519"/>
    </source>
</evidence>
<evidence type="ECO:0000256" key="9">
    <source>
        <dbReference type="ARBA" id="ARBA00023136"/>
    </source>
</evidence>
<evidence type="ECO:0000256" key="2">
    <source>
        <dbReference type="ARBA" id="ARBA00005318"/>
    </source>
</evidence>
<evidence type="ECO:0000256" key="6">
    <source>
        <dbReference type="ARBA" id="ARBA00022692"/>
    </source>
</evidence>
<keyword evidence="12" id="KW-1185">Reference proteome</keyword>
<evidence type="ECO:0000313" key="12">
    <source>
        <dbReference type="Proteomes" id="UP001046350"/>
    </source>
</evidence>
<dbReference type="EMBL" id="CP077076">
    <property type="protein sequence ID" value="QXH49350.1"/>
    <property type="molecule type" value="Genomic_DNA"/>
</dbReference>
<keyword evidence="4" id="KW-1003">Cell membrane</keyword>
<evidence type="ECO:0000259" key="10">
    <source>
        <dbReference type="Pfam" id="PF12693"/>
    </source>
</evidence>
<evidence type="ECO:0000313" key="11">
    <source>
        <dbReference type="EMBL" id="QXH49350.1"/>
    </source>
</evidence>
<reference evidence="11" key="1">
    <citation type="journal article" date="2021" name="Microorganisms">
        <title>The Ever-Expanding Pseudomonas Genus: Description of 43 New Species and Partition of the Pseudomonas putida Group.</title>
        <authorList>
            <person name="Girard L."/>
            <person name="Lood C."/>
            <person name="Hofte M."/>
            <person name="Vandamme P."/>
            <person name="Rokni-Zadeh H."/>
            <person name="van Noort V."/>
            <person name="Lavigne R."/>
            <person name="De Mot R."/>
        </authorList>
    </citation>
    <scope>NUCLEOTIDE SEQUENCE</scope>
    <source>
        <strain evidence="11">COW40</strain>
    </source>
</reference>
<sequence length="303" mass="31761">MNAVLHIQLPPLTQLTAGAKLDYRLGERHGQADGAQLARDGKGASWCLHLHADDSLALRLPLPPLAGKRLDAAVRCAVQGLLLGEIGQVHVAHGPRQADGQVAVAWLGQAQLAQVQAWLGPRRVRLGGLFSQPSDDVPAVDLAAGLKGPAKAVAWGRTAAVWALAAALWCLGLNLYAARLAGEGEQLRAQMVSQVRQAFPQLPVVLNPLQQARQQLQGGQGPAAMGLARLLEGAGQSMPFLAGEVAALDYVDATLRITRQADSGQVPAASAWQADLAARGIEASVAAQGWTLRAAKEELAHVD</sequence>
<keyword evidence="8" id="KW-1133">Transmembrane helix</keyword>
<accession>A0ABX8N0I1</accession>
<keyword evidence="6" id="KW-0812">Transmembrane</keyword>
<evidence type="ECO:0000256" key="4">
    <source>
        <dbReference type="ARBA" id="ARBA00022475"/>
    </source>
</evidence>
<organism evidence="11 12">
    <name type="scientific">Pseudomonas fakonensis</name>
    <dbReference type="NCBI Taxonomy" id="2842355"/>
    <lineage>
        <taxon>Bacteria</taxon>
        <taxon>Pseudomonadati</taxon>
        <taxon>Pseudomonadota</taxon>
        <taxon>Gammaproteobacteria</taxon>
        <taxon>Pseudomonadales</taxon>
        <taxon>Pseudomonadaceae</taxon>
        <taxon>Pseudomonas</taxon>
    </lineage>
</organism>
<evidence type="ECO:0000256" key="1">
    <source>
        <dbReference type="ARBA" id="ARBA00004533"/>
    </source>
</evidence>
<evidence type="ECO:0000256" key="3">
    <source>
        <dbReference type="ARBA" id="ARBA00022448"/>
    </source>
</evidence>
<gene>
    <name evidence="11" type="ORF">KSS94_15465</name>
</gene>
<comment type="subcellular location">
    <subcellularLocation>
        <location evidence="1">Cell inner membrane</location>
    </subcellularLocation>
</comment>
<keyword evidence="7" id="KW-0653">Protein transport</keyword>
<dbReference type="NCBIfam" id="TIGR01709">
    <property type="entry name" value="typeII_sec_gspL"/>
    <property type="match status" value="1"/>
</dbReference>